<dbReference type="GO" id="GO:0070006">
    <property type="term" value="F:metalloaminopeptidase activity"/>
    <property type="evidence" value="ECO:0007669"/>
    <property type="project" value="InterPro"/>
</dbReference>
<dbReference type="GO" id="GO:0006508">
    <property type="term" value="P:proteolysis"/>
    <property type="evidence" value="ECO:0007669"/>
    <property type="project" value="UniProtKB-KW"/>
</dbReference>
<dbReference type="InterPro" id="IPR029149">
    <property type="entry name" value="Creatin/AminoP/Spt16_N"/>
</dbReference>
<dbReference type="CDD" id="cd01087">
    <property type="entry name" value="Prolidase"/>
    <property type="match status" value="1"/>
</dbReference>
<evidence type="ECO:0000256" key="2">
    <source>
        <dbReference type="ARBA" id="ARBA00001936"/>
    </source>
</evidence>
<dbReference type="InterPro" id="IPR036005">
    <property type="entry name" value="Creatinase/aminopeptidase-like"/>
</dbReference>
<dbReference type="Pfam" id="PF05195">
    <property type="entry name" value="AMP_N"/>
    <property type="match status" value="1"/>
</dbReference>
<keyword evidence="6 13" id="KW-0479">Metal-binding</keyword>
<organism evidence="15">
    <name type="scientific">Polynucleobacter yangtzensis</name>
    <dbReference type="NCBI Taxonomy" id="1743159"/>
    <lineage>
        <taxon>Bacteria</taxon>
        <taxon>Pseudomonadati</taxon>
        <taxon>Pseudomonadota</taxon>
        <taxon>Betaproteobacteria</taxon>
        <taxon>Burkholderiales</taxon>
        <taxon>Burkholderiaceae</taxon>
        <taxon>Polynucleobacter</taxon>
    </lineage>
</organism>
<dbReference type="SMART" id="SM01011">
    <property type="entry name" value="AMP_N"/>
    <property type="match status" value="1"/>
</dbReference>
<dbReference type="SUPFAM" id="SSF55920">
    <property type="entry name" value="Creatinase/aminopeptidase"/>
    <property type="match status" value="1"/>
</dbReference>
<reference evidence="15" key="1">
    <citation type="submission" date="2022-11" db="EMBL/GenBank/DDBJ databases">
        <title>Complete Genome Sequences of three Polynucleobacter sp. Subcluster PnecC Strains KF022, KF023, and KF032 Isolated from a Shallow Eutrophic Lake in Japan.</title>
        <authorList>
            <person name="Ogata Y."/>
            <person name="Watanabe K."/>
            <person name="Takemine S."/>
            <person name="Shindo C."/>
            <person name="Kurokawa R."/>
            <person name="Suda W."/>
        </authorList>
    </citation>
    <scope>NUCLEOTIDE SEQUENCE</scope>
    <source>
        <strain evidence="15">KF023</strain>
    </source>
</reference>
<evidence type="ECO:0000256" key="10">
    <source>
        <dbReference type="ARBA" id="ARBA00069363"/>
    </source>
</evidence>
<dbReference type="PANTHER" id="PTHR43226">
    <property type="entry name" value="XAA-PRO AMINOPEPTIDASE 3"/>
    <property type="match status" value="1"/>
</dbReference>
<accession>A0A9C7CK96</accession>
<dbReference type="InterPro" id="IPR007865">
    <property type="entry name" value="Aminopep_P_N"/>
</dbReference>
<evidence type="ECO:0000256" key="3">
    <source>
        <dbReference type="ARBA" id="ARBA00008766"/>
    </source>
</evidence>
<dbReference type="SUPFAM" id="SSF53092">
    <property type="entry name" value="Creatinase/prolidase N-terminal domain"/>
    <property type="match status" value="1"/>
</dbReference>
<evidence type="ECO:0000256" key="6">
    <source>
        <dbReference type="ARBA" id="ARBA00022723"/>
    </source>
</evidence>
<dbReference type="InterPro" id="IPR001131">
    <property type="entry name" value="Peptidase_M24B_aminopep-P_CS"/>
</dbReference>
<dbReference type="EC" id="3.4.11.9" evidence="4"/>
<gene>
    <name evidence="15" type="ORF">PKF023_17270</name>
</gene>
<evidence type="ECO:0000256" key="8">
    <source>
        <dbReference type="ARBA" id="ARBA00023049"/>
    </source>
</evidence>
<proteinExistence type="inferred from homology"/>
<dbReference type="Proteomes" id="UP001211097">
    <property type="component" value="Chromosome"/>
</dbReference>
<name>A0A9C7CK96_9BURK</name>
<evidence type="ECO:0000313" key="15">
    <source>
        <dbReference type="EMBL" id="BDT77924.1"/>
    </source>
</evidence>
<sequence length="458" mass="51363">MQHMNKPDIYQLRRNELAKQIFAKTGGGIAVVSTAPEIARNRDSEFPYRHDSDFYYLTGFEEPGATLVMKVDGDGKNLQLQSHLFCRPKDPEREIWDGIRLGPEAAPEVLGVEYAHSNQELDRKLGELMADQDAVYIRLAESAEADRRLRHWMKQVRGQVRSGVNPPSEFHDIEVLIHEMRLFKDAHEIDIMRRAAAISARAHIRAMQICKPGMREYQLEAELLHEFRNSGAQNVAYNSIVAGGANSCILHYRAGSTELRSGELCLIDAGCELDGYASDITRTFPVNGKFTGPQRALYDITLAAQEAAIAMTKPGNTFMQPHEAALKVLTQGLLDEKLIKLADLGSLENAIETGAYRRFYMHRTSHWLGMDVHDVGSYRETNHASSSEDKPWRVLKSGMVITIEPGLYIRPAADVDEKFWNIGIRIEDDAVLNNSGCELISRGVPVKADEIEALMKNS</sequence>
<evidence type="ECO:0000256" key="1">
    <source>
        <dbReference type="ARBA" id="ARBA00001424"/>
    </source>
</evidence>
<evidence type="ECO:0000256" key="11">
    <source>
        <dbReference type="ARBA" id="ARBA00075356"/>
    </source>
</evidence>
<feature type="domain" description="Aminopeptidase P N-terminal" evidence="14">
    <location>
        <begin position="5"/>
        <end position="146"/>
    </location>
</feature>
<evidence type="ECO:0000259" key="14">
    <source>
        <dbReference type="SMART" id="SM01011"/>
    </source>
</evidence>
<dbReference type="Pfam" id="PF00557">
    <property type="entry name" value="Peptidase_M24"/>
    <property type="match status" value="1"/>
</dbReference>
<keyword evidence="7" id="KW-0378">Hydrolase</keyword>
<dbReference type="AlphaFoldDB" id="A0A9C7CK96"/>
<dbReference type="KEGG" id="pyt:PKF023_17270"/>
<dbReference type="GO" id="GO:0005829">
    <property type="term" value="C:cytosol"/>
    <property type="evidence" value="ECO:0007669"/>
    <property type="project" value="TreeGrafter"/>
</dbReference>
<dbReference type="GO" id="GO:0030145">
    <property type="term" value="F:manganese ion binding"/>
    <property type="evidence" value="ECO:0007669"/>
    <property type="project" value="InterPro"/>
</dbReference>
<dbReference type="FunFam" id="3.90.230.10:FF:000002">
    <property type="entry name" value="Xaa-Pro aminopeptidase 3"/>
    <property type="match status" value="1"/>
</dbReference>
<comment type="similarity">
    <text evidence="3 13">Belongs to the peptidase M24B family.</text>
</comment>
<dbReference type="Gene3D" id="3.90.230.10">
    <property type="entry name" value="Creatinase/methionine aminopeptidase superfamily"/>
    <property type="match status" value="1"/>
</dbReference>
<dbReference type="PANTHER" id="PTHR43226:SF4">
    <property type="entry name" value="XAA-PRO AMINOPEPTIDASE 3"/>
    <property type="match status" value="1"/>
</dbReference>
<evidence type="ECO:0000256" key="4">
    <source>
        <dbReference type="ARBA" id="ARBA00012574"/>
    </source>
</evidence>
<dbReference type="Gene3D" id="3.40.350.10">
    <property type="entry name" value="Creatinase/prolidase N-terminal domain"/>
    <property type="match status" value="1"/>
</dbReference>
<dbReference type="InterPro" id="IPR052433">
    <property type="entry name" value="X-Pro_dipept-like"/>
</dbReference>
<evidence type="ECO:0000256" key="5">
    <source>
        <dbReference type="ARBA" id="ARBA00022670"/>
    </source>
</evidence>
<keyword evidence="5" id="KW-0645">Protease</keyword>
<dbReference type="PROSITE" id="PS00491">
    <property type="entry name" value="PROLINE_PEPTIDASE"/>
    <property type="match status" value="1"/>
</dbReference>
<dbReference type="InterPro" id="IPR000994">
    <property type="entry name" value="Pept_M24"/>
</dbReference>
<evidence type="ECO:0000256" key="13">
    <source>
        <dbReference type="RuleBase" id="RU000590"/>
    </source>
</evidence>
<comment type="cofactor">
    <cofactor evidence="2">
        <name>Mn(2+)</name>
        <dbReference type="ChEBI" id="CHEBI:29035"/>
    </cofactor>
</comment>
<evidence type="ECO:0000256" key="7">
    <source>
        <dbReference type="ARBA" id="ARBA00022801"/>
    </source>
</evidence>
<keyword evidence="9" id="KW-0464">Manganese</keyword>
<keyword evidence="8" id="KW-0482">Metalloprotease</keyword>
<evidence type="ECO:0000256" key="9">
    <source>
        <dbReference type="ARBA" id="ARBA00023211"/>
    </source>
</evidence>
<protein>
    <recommendedName>
        <fullName evidence="10">Xaa-Pro aminopeptidase</fullName>
        <ecNumber evidence="4">3.4.11.9</ecNumber>
    </recommendedName>
    <alternativeName>
        <fullName evidence="11">Aminopeptidase P II</fullName>
    </alternativeName>
    <alternativeName>
        <fullName evidence="12">X-Pro aminopeptidase</fullName>
    </alternativeName>
</protein>
<evidence type="ECO:0000256" key="12">
    <source>
        <dbReference type="ARBA" id="ARBA00081411"/>
    </source>
</evidence>
<dbReference type="EMBL" id="AP026973">
    <property type="protein sequence ID" value="BDT77924.1"/>
    <property type="molecule type" value="Genomic_DNA"/>
</dbReference>
<keyword evidence="15" id="KW-0031">Aminopeptidase</keyword>
<comment type="catalytic activity">
    <reaction evidence="1">
        <text>Release of any N-terminal amino acid, including proline, that is linked to proline, even from a dipeptide or tripeptide.</text>
        <dbReference type="EC" id="3.4.11.9"/>
    </reaction>
</comment>